<evidence type="ECO:0000256" key="1">
    <source>
        <dbReference type="ARBA" id="ARBA00006464"/>
    </source>
</evidence>
<protein>
    <submittedName>
        <fullName evidence="4">Glycosyl transferase possibly involved in lipopolysaccharide synthesis</fullName>
    </submittedName>
</protein>
<gene>
    <name evidence="4" type="ORF">Theba_0444</name>
</gene>
<keyword evidence="4" id="KW-0808">Transferase</keyword>
<accession>I2F2L8</accession>
<keyword evidence="2" id="KW-0812">Transmembrane</keyword>
<dbReference type="InterPro" id="IPR003362">
    <property type="entry name" value="Bact_transf"/>
</dbReference>
<dbReference type="KEGG" id="mpg:Theba_0444"/>
<dbReference type="EMBL" id="CP003532">
    <property type="protein sequence ID" value="AFK06171.1"/>
    <property type="molecule type" value="Genomic_DNA"/>
</dbReference>
<dbReference type="Proteomes" id="UP000002881">
    <property type="component" value="Chromosome"/>
</dbReference>
<reference evidence="4 5" key="1">
    <citation type="journal article" date="2012" name="Genome Biol. Evol.">
        <title>Genome Sequence of the Mesophilic Thermotogales Bacterium Mesotoga prima MesG1.Ag.4.2 Reveals the Largest Thermotogales Genome To Date.</title>
        <authorList>
            <person name="Zhaxybayeva O."/>
            <person name="Swithers K.S."/>
            <person name="Foght J."/>
            <person name="Green A.G."/>
            <person name="Bruce D."/>
            <person name="Detter C."/>
            <person name="Han S."/>
            <person name="Teshima H."/>
            <person name="Han J."/>
            <person name="Woyke T."/>
            <person name="Pitluck S."/>
            <person name="Nolan M."/>
            <person name="Ivanova N."/>
            <person name="Pati A."/>
            <person name="Land M.L."/>
            <person name="Dlutek M."/>
            <person name="Doolittle W.F."/>
            <person name="Noll K.M."/>
            <person name="Nesbo C.L."/>
        </authorList>
    </citation>
    <scope>NUCLEOTIDE SEQUENCE [LARGE SCALE GENOMIC DNA]</scope>
    <source>
        <strain evidence="5">mesG1.Ag.4.2</strain>
    </source>
</reference>
<sequence precursor="true">MMNSLFYLIDLLLALPLLMNGLGAFIAACCTSVLISFSMRGYEGITISDKEKQMASTLGSAVMSCFVFPVFLPVSPFVALPALGATVVRNFILYKRVKSQFKEESFMLTSNDPIEPKVVYDSFKRLLDVGIGVIMLVLFSPIIVIVSLISLLMEGRPIFICQTRIGKDCKQFGMYKFRTFDTKGNKETITKLGKFLRPLRLDELPQIINIIKGDMSLVGPRPELPSFHKLGMDNIVDYSSRLLVKPGLTGWAQINYKYTTTLEEYRIKTAFDLYYVKNRSFILDIKCLFKTPFAVFLTLLKKED</sequence>
<keyword evidence="2" id="KW-1133">Transmembrane helix</keyword>
<feature type="transmembrane region" description="Helical" evidence="2">
    <location>
        <begin position="55"/>
        <end position="72"/>
    </location>
</feature>
<organism evidence="4 5">
    <name type="scientific">Mesotoga prima MesG1.Ag.4.2</name>
    <dbReference type="NCBI Taxonomy" id="660470"/>
    <lineage>
        <taxon>Bacteria</taxon>
        <taxon>Thermotogati</taxon>
        <taxon>Thermotogota</taxon>
        <taxon>Thermotogae</taxon>
        <taxon>Kosmotogales</taxon>
        <taxon>Kosmotogaceae</taxon>
        <taxon>Mesotoga</taxon>
    </lineage>
</organism>
<dbReference type="STRING" id="660470.Theba_0444"/>
<keyword evidence="2" id="KW-0472">Membrane</keyword>
<dbReference type="AlphaFoldDB" id="I2F2L8"/>
<keyword evidence="5" id="KW-1185">Reference proteome</keyword>
<dbReference type="eggNOG" id="COG2148">
    <property type="taxonomic scope" value="Bacteria"/>
</dbReference>
<dbReference type="PANTHER" id="PTHR30576">
    <property type="entry name" value="COLANIC BIOSYNTHESIS UDP-GLUCOSE LIPID CARRIER TRANSFERASE"/>
    <property type="match status" value="1"/>
</dbReference>
<dbReference type="HOGENOM" id="CLU_914681_0_0_0"/>
<proteinExistence type="inferred from homology"/>
<dbReference type="PANTHER" id="PTHR30576:SF0">
    <property type="entry name" value="UNDECAPRENYL-PHOSPHATE N-ACETYLGALACTOSAMINYL 1-PHOSPHATE TRANSFERASE-RELATED"/>
    <property type="match status" value="1"/>
</dbReference>
<dbReference type="GeneID" id="87106296"/>
<evidence type="ECO:0000313" key="4">
    <source>
        <dbReference type="EMBL" id="AFK06171.1"/>
    </source>
</evidence>
<evidence type="ECO:0000256" key="2">
    <source>
        <dbReference type="SAM" id="Phobius"/>
    </source>
</evidence>
<dbReference type="RefSeq" id="WP_014730286.1">
    <property type="nucleotide sequence ID" value="NC_017934.1"/>
</dbReference>
<feature type="domain" description="Bacterial sugar transferase" evidence="3">
    <location>
        <begin position="124"/>
        <end position="296"/>
    </location>
</feature>
<feature type="transmembrane region" description="Helical" evidence="2">
    <location>
        <begin position="6"/>
        <end position="35"/>
    </location>
</feature>
<evidence type="ECO:0000313" key="5">
    <source>
        <dbReference type="Proteomes" id="UP000002881"/>
    </source>
</evidence>
<comment type="similarity">
    <text evidence="1">Belongs to the bacterial sugar transferase family.</text>
</comment>
<dbReference type="GO" id="GO:0016780">
    <property type="term" value="F:phosphotransferase activity, for other substituted phosphate groups"/>
    <property type="evidence" value="ECO:0007669"/>
    <property type="project" value="TreeGrafter"/>
</dbReference>
<dbReference type="Pfam" id="PF02397">
    <property type="entry name" value="Bac_transf"/>
    <property type="match status" value="1"/>
</dbReference>
<feature type="transmembrane region" description="Helical" evidence="2">
    <location>
        <begin position="126"/>
        <end position="153"/>
    </location>
</feature>
<evidence type="ECO:0000259" key="3">
    <source>
        <dbReference type="Pfam" id="PF02397"/>
    </source>
</evidence>
<name>I2F2L8_9BACT</name>